<gene>
    <name evidence="1" type="ORF">C5U48_12880</name>
</gene>
<dbReference type="RefSeq" id="WP_105295231.1">
    <property type="nucleotide sequence ID" value="NZ_PUEV01000056.1"/>
</dbReference>
<comment type="caution">
    <text evidence="1">The sequence shown here is derived from an EMBL/GenBank/DDBJ whole genome shotgun (WGS) entry which is preliminary data.</text>
</comment>
<dbReference type="AlphaFoldDB" id="A0A9X7IMH7"/>
<dbReference type="EMBL" id="PUEV01000056">
    <property type="protein sequence ID" value="PQM51815.1"/>
    <property type="molecule type" value="Genomic_DNA"/>
</dbReference>
<protein>
    <submittedName>
        <fullName evidence="1">Uncharacterized protein</fullName>
    </submittedName>
</protein>
<evidence type="ECO:0000313" key="2">
    <source>
        <dbReference type="Proteomes" id="UP000237911"/>
    </source>
</evidence>
<sequence length="74" mass="8354">MALTEAQQRAGYVGWVEFIRDGGSTTHIAYLYEHGAPYFPESDLGLTDWDLRAAEAAGRLWPLVRGSWTPEDRQ</sequence>
<reference evidence="1 2" key="1">
    <citation type="submission" date="2018-02" db="EMBL/GenBank/DDBJ databases">
        <title>Draft genome sequence of Mycobacterium virginiense isolated from mud of a swine farm in Japan.</title>
        <authorList>
            <person name="Ohya K."/>
        </authorList>
    </citation>
    <scope>NUCLEOTIDE SEQUENCE [LARGE SCALE GENOMIC DNA]</scope>
    <source>
        <strain evidence="1 2">GF75</strain>
    </source>
</reference>
<keyword evidence="2" id="KW-1185">Reference proteome</keyword>
<name>A0A9X7IMH7_9MYCO</name>
<dbReference type="Proteomes" id="UP000237911">
    <property type="component" value="Unassembled WGS sequence"/>
</dbReference>
<evidence type="ECO:0000313" key="1">
    <source>
        <dbReference type="EMBL" id="PQM51815.1"/>
    </source>
</evidence>
<proteinExistence type="predicted"/>
<organism evidence="1 2">
    <name type="scientific">Mycolicibacter virginiensis</name>
    <dbReference type="NCBI Taxonomy" id="1795032"/>
    <lineage>
        <taxon>Bacteria</taxon>
        <taxon>Bacillati</taxon>
        <taxon>Actinomycetota</taxon>
        <taxon>Actinomycetes</taxon>
        <taxon>Mycobacteriales</taxon>
        <taxon>Mycobacteriaceae</taxon>
        <taxon>Mycolicibacter</taxon>
    </lineage>
</organism>
<accession>A0A9X7IMH7</accession>